<keyword evidence="3" id="KW-1185">Reference proteome</keyword>
<keyword evidence="1" id="KW-0472">Membrane</keyword>
<dbReference type="Pfam" id="PF24838">
    <property type="entry name" value="8xMP"/>
    <property type="match status" value="1"/>
</dbReference>
<dbReference type="Proteomes" id="UP001292116">
    <property type="component" value="Unassembled WGS sequence"/>
</dbReference>
<dbReference type="RefSeq" id="WP_322491980.1">
    <property type="nucleotide sequence ID" value="NZ_JAXUBM010000032.1"/>
</dbReference>
<gene>
    <name evidence="2" type="ORF">SOW75_22640</name>
</gene>
<feature type="transmembrane region" description="Helical" evidence="1">
    <location>
        <begin position="206"/>
        <end position="228"/>
    </location>
</feature>
<sequence>MSAVQEERTSNFHLEDLRERVLNKNVSVKDAEIAILVAIEELKAWKSIYAECLRQRGFEIAQLIQRNNFFMIFQGVLFAGICQSAAAVPVVSLIICLVGFGTSLFQASMAAGAKYWQEHWELNTRSAEREMTFWLMAHRIIRAQINKRSLAVKSELVDRLEVRKTVVRLFEDNKNRDRIRENLKSSRPWAPIMNFIIMRRFSASRIPVYVGGAFALAWLLLLLCTFRVDGLDSKVPKGVTGFPISEAKK</sequence>
<proteinExistence type="predicted"/>
<evidence type="ECO:0000256" key="1">
    <source>
        <dbReference type="SAM" id="Phobius"/>
    </source>
</evidence>
<name>A0ABU5L4A2_9PSED</name>
<reference evidence="2 3" key="1">
    <citation type="submission" date="2023-11" db="EMBL/GenBank/DDBJ databases">
        <title>Draft genomes analysis of Pseudomonas asiatica isolated from milk, feces and farm soil of cows suffering from clinical mastitis.</title>
        <authorList>
            <person name="Rahman T."/>
            <person name="Das Z.C."/>
            <person name="Hoque M.N."/>
        </authorList>
    </citation>
    <scope>NUCLEOTIDE SEQUENCE [LARGE SCALE GENOMIC DNA]</scope>
    <source>
        <strain evidence="2 3">2F2</strain>
    </source>
</reference>
<organism evidence="2 3">
    <name type="scientific">Pseudomonas asiatica</name>
    <dbReference type="NCBI Taxonomy" id="2219225"/>
    <lineage>
        <taxon>Bacteria</taxon>
        <taxon>Pseudomonadati</taxon>
        <taxon>Pseudomonadota</taxon>
        <taxon>Gammaproteobacteria</taxon>
        <taxon>Pseudomonadales</taxon>
        <taxon>Pseudomonadaceae</taxon>
        <taxon>Pseudomonas</taxon>
    </lineage>
</organism>
<accession>A0ABU5L4A2</accession>
<dbReference type="EMBL" id="JAXUBM010000032">
    <property type="protein sequence ID" value="MDZ5740987.1"/>
    <property type="molecule type" value="Genomic_DNA"/>
</dbReference>
<keyword evidence="1" id="KW-0812">Transmembrane</keyword>
<protein>
    <recommendedName>
        <fullName evidence="4">SLATT domain-containing protein</fullName>
    </recommendedName>
</protein>
<feature type="transmembrane region" description="Helical" evidence="1">
    <location>
        <begin position="76"/>
        <end position="100"/>
    </location>
</feature>
<keyword evidence="1" id="KW-1133">Transmembrane helix</keyword>
<comment type="caution">
    <text evidence="2">The sequence shown here is derived from an EMBL/GenBank/DDBJ whole genome shotgun (WGS) entry which is preliminary data.</text>
</comment>
<evidence type="ECO:0000313" key="2">
    <source>
        <dbReference type="EMBL" id="MDZ5740987.1"/>
    </source>
</evidence>
<dbReference type="InterPro" id="IPR056918">
    <property type="entry name" value="8xMP"/>
</dbReference>
<evidence type="ECO:0008006" key="4">
    <source>
        <dbReference type="Google" id="ProtNLM"/>
    </source>
</evidence>
<evidence type="ECO:0000313" key="3">
    <source>
        <dbReference type="Proteomes" id="UP001292116"/>
    </source>
</evidence>